<dbReference type="InterPro" id="IPR029058">
    <property type="entry name" value="AB_hydrolase_fold"/>
</dbReference>
<keyword evidence="1" id="KW-0378">Hydrolase</keyword>
<name>A0A2P2HWP1_9CRUS</name>
<dbReference type="InterPro" id="IPR000639">
    <property type="entry name" value="Epox_hydrolase-like"/>
</dbReference>
<evidence type="ECO:0000313" key="4">
    <source>
        <dbReference type="EMBL" id="LAB66191.1"/>
    </source>
</evidence>
<accession>A0A2P2HWP1</accession>
<dbReference type="GO" id="GO:0004301">
    <property type="term" value="F:epoxide hydrolase activity"/>
    <property type="evidence" value="ECO:0007669"/>
    <property type="project" value="TreeGrafter"/>
</dbReference>
<sequence length="352" mass="39317">MDPLGLLIRLVVLPIVILLFAKLNLIKLLIILTMKLLFKREQDIVVRTPDDRFIGLDKLGYTFAPHYASLPAGGGKTLPRVHYVDEGPRDAKETVLCLHGEPSWSFLYRRVVPGLVAAGYRVVVPDFIGFGKSDKYTHPESYTHDLHTMTLRLLLEHLKLSNITLMCQDWGGLTGLTVVKDCPQLFSRLVIMNTGLPSGKDLKPWNLYAITPFLTWRSFAQFVGTAMPIKFVFKMALDNPSSEVLQAYNAPFSSMSHRGGAARWPLLVPITSGSLVSGEMRHTTDFLQNKWKSPVLIMFSDDDAITGGQEKIFKAMLPHAKQVTIRGGGHFLQEAKGEELAVNVVKFIKESN</sequence>
<reference evidence="4" key="1">
    <citation type="journal article" date="2018" name="Biosci. Biotechnol. Biochem.">
        <title>Polysaccharide hydrolase of the hadal zone amphipods Hirondellea gigas.</title>
        <authorList>
            <person name="Kobayashi H."/>
            <person name="Nagahama T."/>
            <person name="Arai W."/>
            <person name="Sasagawa Y."/>
            <person name="Umeda M."/>
            <person name="Hayashi T."/>
            <person name="Nikaido I."/>
            <person name="Watanabe H."/>
            <person name="Oguri K."/>
            <person name="Kitazato H."/>
            <person name="Fujioka K."/>
            <person name="Kido Y."/>
            <person name="Takami H."/>
        </authorList>
    </citation>
    <scope>NUCLEOTIDE SEQUENCE</scope>
    <source>
        <tissue evidence="4">Whole body</tissue>
    </source>
</reference>
<keyword evidence="2" id="KW-0812">Transmembrane</keyword>
<organism evidence="4">
    <name type="scientific">Hirondellea gigas</name>
    <dbReference type="NCBI Taxonomy" id="1518452"/>
    <lineage>
        <taxon>Eukaryota</taxon>
        <taxon>Metazoa</taxon>
        <taxon>Ecdysozoa</taxon>
        <taxon>Arthropoda</taxon>
        <taxon>Crustacea</taxon>
        <taxon>Multicrustacea</taxon>
        <taxon>Malacostraca</taxon>
        <taxon>Eumalacostraca</taxon>
        <taxon>Peracarida</taxon>
        <taxon>Amphipoda</taxon>
        <taxon>Amphilochidea</taxon>
        <taxon>Lysianassida</taxon>
        <taxon>Lysianassidira</taxon>
        <taxon>Lysianassoidea</taxon>
        <taxon>Lysianassidae</taxon>
        <taxon>Hirondellea</taxon>
    </lineage>
</organism>
<dbReference type="InterPro" id="IPR051340">
    <property type="entry name" value="Haloalkane_dehalogenase"/>
</dbReference>
<proteinExistence type="evidence at transcript level"/>
<evidence type="ECO:0000256" key="2">
    <source>
        <dbReference type="SAM" id="Phobius"/>
    </source>
</evidence>
<dbReference type="PANTHER" id="PTHR42977">
    <property type="entry name" value="HYDROLASE-RELATED"/>
    <property type="match status" value="1"/>
</dbReference>
<dbReference type="PRINTS" id="PR00412">
    <property type="entry name" value="EPOXHYDRLASE"/>
</dbReference>
<feature type="domain" description="AB hydrolase-1" evidence="3">
    <location>
        <begin position="94"/>
        <end position="334"/>
    </location>
</feature>
<dbReference type="PANTHER" id="PTHR42977:SF3">
    <property type="entry name" value="AB HYDROLASE-1 DOMAIN-CONTAINING PROTEIN"/>
    <property type="match status" value="1"/>
</dbReference>
<keyword evidence="2" id="KW-0472">Membrane</keyword>
<dbReference type="InterPro" id="IPR000073">
    <property type="entry name" value="AB_hydrolase_1"/>
</dbReference>
<dbReference type="PRINTS" id="PR00111">
    <property type="entry name" value="ABHYDROLASE"/>
</dbReference>
<dbReference type="AlphaFoldDB" id="A0A2P2HWP1"/>
<dbReference type="Pfam" id="PF00561">
    <property type="entry name" value="Abhydrolase_1"/>
    <property type="match status" value="1"/>
</dbReference>
<evidence type="ECO:0000256" key="1">
    <source>
        <dbReference type="ARBA" id="ARBA00022801"/>
    </source>
</evidence>
<dbReference type="SUPFAM" id="SSF53474">
    <property type="entry name" value="alpha/beta-Hydrolases"/>
    <property type="match status" value="1"/>
</dbReference>
<feature type="transmembrane region" description="Helical" evidence="2">
    <location>
        <begin position="6"/>
        <end position="30"/>
    </location>
</feature>
<dbReference type="EMBL" id="IACF01000415">
    <property type="protein sequence ID" value="LAB66191.1"/>
    <property type="molecule type" value="mRNA"/>
</dbReference>
<dbReference type="Gene3D" id="3.40.50.1820">
    <property type="entry name" value="alpha/beta hydrolase"/>
    <property type="match status" value="1"/>
</dbReference>
<protein>
    <submittedName>
        <fullName evidence="4">Haloalkane dehalogenase-like</fullName>
    </submittedName>
</protein>
<dbReference type="NCBIfam" id="NF002043">
    <property type="entry name" value="PRK00870.1"/>
    <property type="match status" value="1"/>
</dbReference>
<evidence type="ECO:0000259" key="3">
    <source>
        <dbReference type="Pfam" id="PF00561"/>
    </source>
</evidence>
<keyword evidence="2" id="KW-1133">Transmembrane helix</keyword>